<accession>A0A409WCH9</accession>
<dbReference type="SUPFAM" id="SSF52540">
    <property type="entry name" value="P-loop containing nucleoside triphosphate hydrolases"/>
    <property type="match status" value="1"/>
</dbReference>
<dbReference type="InParanoid" id="A0A409WCH9"/>
<gene>
    <name evidence="4" type="ORF">CVT26_009360</name>
</gene>
<dbReference type="AlphaFoldDB" id="A0A409WCH9"/>
<dbReference type="OrthoDB" id="8954335at2759"/>
<organism evidence="4 5">
    <name type="scientific">Gymnopilus dilepis</name>
    <dbReference type="NCBI Taxonomy" id="231916"/>
    <lineage>
        <taxon>Eukaryota</taxon>
        <taxon>Fungi</taxon>
        <taxon>Dikarya</taxon>
        <taxon>Basidiomycota</taxon>
        <taxon>Agaricomycotina</taxon>
        <taxon>Agaricomycetes</taxon>
        <taxon>Agaricomycetidae</taxon>
        <taxon>Agaricales</taxon>
        <taxon>Agaricineae</taxon>
        <taxon>Hymenogastraceae</taxon>
        <taxon>Gymnopilus</taxon>
    </lineage>
</organism>
<feature type="coiled-coil region" evidence="2">
    <location>
        <begin position="225"/>
        <end position="278"/>
    </location>
</feature>
<protein>
    <recommendedName>
        <fullName evidence="3">Septin-type G domain-containing protein</fullName>
    </recommendedName>
</protein>
<evidence type="ECO:0000256" key="1">
    <source>
        <dbReference type="RuleBase" id="RU004560"/>
    </source>
</evidence>
<evidence type="ECO:0000313" key="5">
    <source>
        <dbReference type="Proteomes" id="UP000284706"/>
    </source>
</evidence>
<proteinExistence type="inferred from homology"/>
<evidence type="ECO:0000313" key="4">
    <source>
        <dbReference type="EMBL" id="PPQ76186.1"/>
    </source>
</evidence>
<dbReference type="Pfam" id="PF00735">
    <property type="entry name" value="Septin"/>
    <property type="match status" value="1"/>
</dbReference>
<evidence type="ECO:0000259" key="3">
    <source>
        <dbReference type="Pfam" id="PF00735"/>
    </source>
</evidence>
<dbReference type="GO" id="GO:0005525">
    <property type="term" value="F:GTP binding"/>
    <property type="evidence" value="ECO:0007669"/>
    <property type="project" value="UniProtKB-KW"/>
</dbReference>
<comment type="similarity">
    <text evidence="1">Belongs to the TRAFAC class TrmE-Era-EngA-EngB-Septin-like GTPase superfamily. Septin GTPase family.</text>
</comment>
<feature type="domain" description="Septin-type G" evidence="3">
    <location>
        <begin position="8"/>
        <end position="88"/>
    </location>
</feature>
<comment type="caution">
    <text evidence="4">The sequence shown here is derived from an EMBL/GenBank/DDBJ whole genome shotgun (WGS) entry which is preliminary data.</text>
</comment>
<reference evidence="4 5" key="1">
    <citation type="journal article" date="2018" name="Evol. Lett.">
        <title>Horizontal gene cluster transfer increased hallucinogenic mushroom diversity.</title>
        <authorList>
            <person name="Reynolds H.T."/>
            <person name="Vijayakumar V."/>
            <person name="Gluck-Thaler E."/>
            <person name="Korotkin H.B."/>
            <person name="Matheny P.B."/>
            <person name="Slot J.C."/>
        </authorList>
    </citation>
    <scope>NUCLEOTIDE SEQUENCE [LARGE SCALE GENOMIC DNA]</scope>
    <source>
        <strain evidence="4 5">SRW20</strain>
    </source>
</reference>
<dbReference type="Gene3D" id="3.40.50.300">
    <property type="entry name" value="P-loop containing nucleotide triphosphate hydrolases"/>
    <property type="match status" value="1"/>
</dbReference>
<dbReference type="EMBL" id="NHYE01005187">
    <property type="protein sequence ID" value="PPQ76186.1"/>
    <property type="molecule type" value="Genomic_DNA"/>
</dbReference>
<dbReference type="InterPro" id="IPR030379">
    <property type="entry name" value="G_SEPTIN_dom"/>
</dbReference>
<dbReference type="Proteomes" id="UP000284706">
    <property type="component" value="Unassembled WGS sequence"/>
</dbReference>
<keyword evidence="5" id="KW-1185">Reference proteome</keyword>
<evidence type="ECO:0000256" key="2">
    <source>
        <dbReference type="SAM" id="Coils"/>
    </source>
</evidence>
<dbReference type="InterPro" id="IPR027417">
    <property type="entry name" value="P-loop_NTPase"/>
</dbReference>
<keyword evidence="1" id="KW-0547">Nucleotide-binding</keyword>
<sequence length="388" mass="42395">MTSMRNATIVLMGPTGTGKSSFINLLTNDKNIRIGHALESQTFEINSATYDYVGNGAAVSVTLVDTPGFDDSRDGVSDTDILRKIADFLQSDGGRQINGIIYLHRISDPRIGGQAKKNLRLFEELCGEEILGNVRVVTTYWGPVDPKLGCEREEALSKGAFKSLIDGGAKLLRHDRGIESAQEILSELVFKEPVVTKLQGELADGKALGDTSAGAVIVEEIKALQKKHDTEMEDLLHELQDAMNAEDEGLKAELTTERLRLEQKMVRAEEDSKNLELRPWRSTSQEEASLFVTTQLAPQRALINTEPEERRIASLIAEDSRAEQRPACTSNLEKFVQNTSHLARQCGEVGKKYGGNVGLMVGFTVGAGFGAAQTVYEVVTKDAAALEK</sequence>
<keyword evidence="2" id="KW-0175">Coiled coil</keyword>
<keyword evidence="1" id="KW-0342">GTP-binding</keyword>
<name>A0A409WCH9_9AGAR</name>